<evidence type="ECO:0000313" key="3">
    <source>
        <dbReference type="Proteomes" id="UP000195331"/>
    </source>
</evidence>
<protein>
    <recommendedName>
        <fullName evidence="1">DUF4326 domain-containing protein</fullName>
    </recommendedName>
</protein>
<feature type="domain" description="DUF4326" evidence="1">
    <location>
        <begin position="9"/>
        <end position="110"/>
    </location>
</feature>
<dbReference type="RefSeq" id="WP_087075925.1">
    <property type="nucleotide sequence ID" value="NZ_CP020809.1"/>
</dbReference>
<dbReference type="OrthoDB" id="3483205at2"/>
<dbReference type="Pfam" id="PF14216">
    <property type="entry name" value="DUF4326"/>
    <property type="match status" value="1"/>
</dbReference>
<organism evidence="2 3">
    <name type="scientific">Mycobacterium dioxanotrophicus</name>
    <dbReference type="NCBI Taxonomy" id="482462"/>
    <lineage>
        <taxon>Bacteria</taxon>
        <taxon>Bacillati</taxon>
        <taxon>Actinomycetota</taxon>
        <taxon>Actinomycetes</taxon>
        <taxon>Mycobacteriales</taxon>
        <taxon>Mycobacteriaceae</taxon>
        <taxon>Mycobacterium</taxon>
    </lineage>
</organism>
<evidence type="ECO:0000313" key="2">
    <source>
        <dbReference type="EMBL" id="ART69100.1"/>
    </source>
</evidence>
<proteinExistence type="predicted"/>
<dbReference type="KEGG" id="mdx:BTO20_11350"/>
<gene>
    <name evidence="2" type="ORF">BTO20_11350</name>
</gene>
<name>A0A1Y0C1N9_9MYCO</name>
<dbReference type="EMBL" id="CP020809">
    <property type="protein sequence ID" value="ART69100.1"/>
    <property type="molecule type" value="Genomic_DNA"/>
</dbReference>
<sequence length="114" mass="12959">MPERIQRSRQRGWRKPEGAIYVGRPTKWGNPFTIEGALESGYASTREEAHRLVVVAFRSCIERGEESVWWFTGGASRFITIVESLEELRGHDLVCWCPPDRSCHASVLLELANA</sequence>
<evidence type="ECO:0000259" key="1">
    <source>
        <dbReference type="Pfam" id="PF14216"/>
    </source>
</evidence>
<dbReference type="Proteomes" id="UP000195331">
    <property type="component" value="Chromosome"/>
</dbReference>
<dbReference type="InterPro" id="IPR025475">
    <property type="entry name" value="DUF4326"/>
</dbReference>
<dbReference type="AlphaFoldDB" id="A0A1Y0C1N9"/>
<keyword evidence="3" id="KW-1185">Reference proteome</keyword>
<reference evidence="2 3" key="1">
    <citation type="submission" date="2017-04" db="EMBL/GenBank/DDBJ databases">
        <title>Whole Genome Sequence of 1,4-Dioxane Degrading Bacterium Mycobacterium dioxanotrophicus PH-06.</title>
        <authorList>
            <person name="He Y."/>
        </authorList>
    </citation>
    <scope>NUCLEOTIDE SEQUENCE [LARGE SCALE GENOMIC DNA]</scope>
    <source>
        <strain evidence="2 3">PH-06</strain>
    </source>
</reference>
<accession>A0A1Y0C1N9</accession>